<proteinExistence type="predicted"/>
<keyword evidence="1" id="KW-0812">Transmembrane</keyword>
<comment type="caution">
    <text evidence="2">The sequence shown here is derived from an EMBL/GenBank/DDBJ whole genome shotgun (WGS) entry which is preliminary data.</text>
</comment>
<evidence type="ECO:0000313" key="2">
    <source>
        <dbReference type="EMBL" id="KAJ7219451.1"/>
    </source>
</evidence>
<organism evidence="2 3">
    <name type="scientific">Mycena pura</name>
    <dbReference type="NCBI Taxonomy" id="153505"/>
    <lineage>
        <taxon>Eukaryota</taxon>
        <taxon>Fungi</taxon>
        <taxon>Dikarya</taxon>
        <taxon>Basidiomycota</taxon>
        <taxon>Agaricomycotina</taxon>
        <taxon>Agaricomycetes</taxon>
        <taxon>Agaricomycetidae</taxon>
        <taxon>Agaricales</taxon>
        <taxon>Marasmiineae</taxon>
        <taxon>Mycenaceae</taxon>
        <taxon>Mycena</taxon>
    </lineage>
</organism>
<protein>
    <submittedName>
        <fullName evidence="2">Uncharacterized protein</fullName>
    </submittedName>
</protein>
<feature type="transmembrane region" description="Helical" evidence="1">
    <location>
        <begin position="92"/>
        <end position="112"/>
    </location>
</feature>
<sequence length="295" mass="32925">MACNNSRVVQRLQDKYSELQCSLQHILLSVLIYPVGPGRLIESRAAHRRPIGGDREFLPGIGDARFDEPMGAYPSRLATIWKIQNLRQTNRYSILHSTIVVIHLLLIVIWATRLEHHLVFPFDTEGNRNVSFIITTISTIFGTKPYHLRKIYAALLVFVTQTLWMRRSLKTVQTLTATHDHAAAWVGIGAAICNVWYQKAVSASILGVFSIFLYLGNILILHITTPALFSLATFTLPSPIPLGTQSLPDFNRSVISPSVINGSSDISFLTLYLLVLASACTSLYKPERRTSPQGI</sequence>
<dbReference type="Proteomes" id="UP001219525">
    <property type="component" value="Unassembled WGS sequence"/>
</dbReference>
<keyword evidence="3" id="KW-1185">Reference proteome</keyword>
<dbReference type="AlphaFoldDB" id="A0AAD6VQ05"/>
<keyword evidence="1" id="KW-1133">Transmembrane helix</keyword>
<gene>
    <name evidence="2" type="ORF">GGX14DRAFT_592238</name>
</gene>
<name>A0AAD6VQ05_9AGAR</name>
<evidence type="ECO:0000313" key="3">
    <source>
        <dbReference type="Proteomes" id="UP001219525"/>
    </source>
</evidence>
<accession>A0AAD6VQ05</accession>
<reference evidence="2" key="1">
    <citation type="submission" date="2023-03" db="EMBL/GenBank/DDBJ databases">
        <title>Massive genome expansion in bonnet fungi (Mycena s.s.) driven by repeated elements and novel gene families across ecological guilds.</title>
        <authorList>
            <consortium name="Lawrence Berkeley National Laboratory"/>
            <person name="Harder C.B."/>
            <person name="Miyauchi S."/>
            <person name="Viragh M."/>
            <person name="Kuo A."/>
            <person name="Thoen E."/>
            <person name="Andreopoulos B."/>
            <person name="Lu D."/>
            <person name="Skrede I."/>
            <person name="Drula E."/>
            <person name="Henrissat B."/>
            <person name="Morin E."/>
            <person name="Kohler A."/>
            <person name="Barry K."/>
            <person name="LaButti K."/>
            <person name="Morin E."/>
            <person name="Salamov A."/>
            <person name="Lipzen A."/>
            <person name="Mereny Z."/>
            <person name="Hegedus B."/>
            <person name="Baldrian P."/>
            <person name="Stursova M."/>
            <person name="Weitz H."/>
            <person name="Taylor A."/>
            <person name="Grigoriev I.V."/>
            <person name="Nagy L.G."/>
            <person name="Martin F."/>
            <person name="Kauserud H."/>
        </authorList>
    </citation>
    <scope>NUCLEOTIDE SEQUENCE</scope>
    <source>
        <strain evidence="2">9144</strain>
    </source>
</reference>
<keyword evidence="1" id="KW-0472">Membrane</keyword>
<evidence type="ECO:0000256" key="1">
    <source>
        <dbReference type="SAM" id="Phobius"/>
    </source>
</evidence>
<feature type="transmembrane region" description="Helical" evidence="1">
    <location>
        <begin position="203"/>
        <end position="221"/>
    </location>
</feature>
<feature type="transmembrane region" description="Helical" evidence="1">
    <location>
        <begin position="266"/>
        <end position="284"/>
    </location>
</feature>
<dbReference type="EMBL" id="JARJCW010000011">
    <property type="protein sequence ID" value="KAJ7219451.1"/>
    <property type="molecule type" value="Genomic_DNA"/>
</dbReference>